<organism evidence="9 10">
    <name type="scientific">Cherax quadricarinatus</name>
    <name type="common">Australian red claw crayfish</name>
    <dbReference type="NCBI Taxonomy" id="27406"/>
    <lineage>
        <taxon>Eukaryota</taxon>
        <taxon>Metazoa</taxon>
        <taxon>Ecdysozoa</taxon>
        <taxon>Arthropoda</taxon>
        <taxon>Crustacea</taxon>
        <taxon>Multicrustacea</taxon>
        <taxon>Malacostraca</taxon>
        <taxon>Eumalacostraca</taxon>
        <taxon>Eucarida</taxon>
        <taxon>Decapoda</taxon>
        <taxon>Pleocyemata</taxon>
        <taxon>Astacidea</taxon>
        <taxon>Parastacoidea</taxon>
        <taxon>Parastacidae</taxon>
        <taxon>Cherax</taxon>
    </lineage>
</organism>
<evidence type="ECO:0000256" key="4">
    <source>
        <dbReference type="ARBA" id="ARBA00022786"/>
    </source>
</evidence>
<keyword evidence="4" id="KW-0833">Ubl conjugation pathway</keyword>
<evidence type="ECO:0000313" key="10">
    <source>
        <dbReference type="Proteomes" id="UP001445076"/>
    </source>
</evidence>
<dbReference type="Proteomes" id="UP001445076">
    <property type="component" value="Unassembled WGS sequence"/>
</dbReference>
<dbReference type="InterPro" id="IPR017137">
    <property type="entry name" value="Arg-tRNA-P_Trfase_1_euk"/>
</dbReference>
<comment type="caution">
    <text evidence="9">The sequence shown here is derived from an EMBL/GenBank/DDBJ whole genome shotgun (WGS) entry which is preliminary data.</text>
</comment>
<name>A0AAW0WXT2_CHEQU</name>
<dbReference type="Pfam" id="PF04376">
    <property type="entry name" value="ATE_N"/>
    <property type="match status" value="1"/>
</dbReference>
<dbReference type="EC" id="2.3.2.8" evidence="2"/>
<dbReference type="InterPro" id="IPR016181">
    <property type="entry name" value="Acyl_CoA_acyltransferase"/>
</dbReference>
<dbReference type="InterPro" id="IPR007471">
    <property type="entry name" value="N-end_Aminoacyl_Trfase_N"/>
</dbReference>
<feature type="region of interest" description="Disordered" evidence="6">
    <location>
        <begin position="209"/>
        <end position="228"/>
    </location>
</feature>
<keyword evidence="10" id="KW-1185">Reference proteome</keyword>
<evidence type="ECO:0000256" key="3">
    <source>
        <dbReference type="ARBA" id="ARBA00022679"/>
    </source>
</evidence>
<dbReference type="PANTHER" id="PTHR21367:SF1">
    <property type="entry name" value="ARGINYL-TRNA--PROTEIN TRANSFERASE 1"/>
    <property type="match status" value="1"/>
</dbReference>
<evidence type="ECO:0000259" key="8">
    <source>
        <dbReference type="Pfam" id="PF04377"/>
    </source>
</evidence>
<feature type="non-terminal residue" evidence="9">
    <location>
        <position position="1"/>
    </location>
</feature>
<feature type="region of interest" description="Disordered" evidence="6">
    <location>
        <begin position="160"/>
        <end position="183"/>
    </location>
</feature>
<dbReference type="GO" id="GO:0004057">
    <property type="term" value="F:arginyl-tRNA--protein transferase activity"/>
    <property type="evidence" value="ECO:0007669"/>
    <property type="project" value="UniProtKB-EC"/>
</dbReference>
<dbReference type="Pfam" id="PF04377">
    <property type="entry name" value="ATE_C"/>
    <property type="match status" value="1"/>
</dbReference>
<evidence type="ECO:0000256" key="1">
    <source>
        <dbReference type="ARBA" id="ARBA00009991"/>
    </source>
</evidence>
<protein>
    <recommendedName>
        <fullName evidence="2">arginyltransferase</fullName>
        <ecNumber evidence="2">2.3.2.8</ecNumber>
    </recommendedName>
</protein>
<dbReference type="AlphaFoldDB" id="A0AAW0WXT2"/>
<dbReference type="InterPro" id="IPR030700">
    <property type="entry name" value="N-end_Aminoacyl_Trfase"/>
</dbReference>
<comment type="similarity">
    <text evidence="1">Belongs to the R-transferase family.</text>
</comment>
<gene>
    <name evidence="9" type="ORF">OTU49_004992</name>
</gene>
<dbReference type="PANTHER" id="PTHR21367">
    <property type="entry name" value="ARGININE-TRNA-PROTEIN TRANSFERASE 1"/>
    <property type="match status" value="1"/>
</dbReference>
<dbReference type="EMBL" id="JARKIK010000044">
    <property type="protein sequence ID" value="KAK8736417.1"/>
    <property type="molecule type" value="Genomic_DNA"/>
</dbReference>
<evidence type="ECO:0000259" key="7">
    <source>
        <dbReference type="Pfam" id="PF04376"/>
    </source>
</evidence>
<dbReference type="PIRSF" id="PIRSF037207">
    <property type="entry name" value="ATE1_euk"/>
    <property type="match status" value="1"/>
</dbReference>
<proteinExistence type="inferred from homology"/>
<keyword evidence="5" id="KW-0012">Acyltransferase</keyword>
<evidence type="ECO:0000256" key="5">
    <source>
        <dbReference type="ARBA" id="ARBA00023315"/>
    </source>
</evidence>
<dbReference type="InterPro" id="IPR007472">
    <property type="entry name" value="N-end_Aminoacyl_Trfase_C"/>
</dbReference>
<dbReference type="GO" id="GO:0005737">
    <property type="term" value="C:cytoplasm"/>
    <property type="evidence" value="ECO:0007669"/>
    <property type="project" value="TreeGrafter"/>
</dbReference>
<keyword evidence="3" id="KW-0808">Transferase</keyword>
<sequence length="532" mass="60858">WSCVVNMAEEGDPSFTVVEYMRDHSGYKCGYCKSDNTNFSHGMWAHRMAVGDYQDLIDRGWRRSGKYCYKPTMDRTCCPMYTIKCDTLEFKLSKSQKKILKRIHRYLSHGAAKEEKVFGNDSSESMQGNPEYVIPKFEASQELSSVSLCTNVVNMRKNLESSATEEKESSLNSNKEYLTPGTEKDTNLCKASVESASQDFIGESPILKPKKLATTGPDPSRPPCRKAKDIRRERKEAKLAKLAQEALTRGESPMETKQCKMPNTQKVLEDFISEPLPENPAHTLELKLVRVSPPEAAFRNTFNASHAVFRNYQLQIHQDSEDECDKKSFQGFLVDGPLSPWQPHIGPPQGYGAFHHQYWLDGRLIAVGVLDILPHCLSSVYFYYDPEFSFLSLGTYASLREIALTRELQRRVPSLKWYYMGFYIHSCPKMRYKGRYNPSFLLCPETYSWIPIENALPQLDAAKYSRLNEDAAAVDENGQVDISKIRVLYRQDLMRYGRYHALNPGADDEEEVREYATLVGAKCAYSLFLYRS</sequence>
<feature type="domain" description="N-end rule aminoacyl transferase C-terminal" evidence="8">
    <location>
        <begin position="306"/>
        <end position="443"/>
    </location>
</feature>
<feature type="domain" description="N-end aminoacyl transferase N-terminal" evidence="7">
    <location>
        <begin position="27"/>
        <end position="98"/>
    </location>
</feature>
<dbReference type="SUPFAM" id="SSF55729">
    <property type="entry name" value="Acyl-CoA N-acyltransferases (Nat)"/>
    <property type="match status" value="1"/>
</dbReference>
<evidence type="ECO:0000256" key="2">
    <source>
        <dbReference type="ARBA" id="ARBA00012025"/>
    </source>
</evidence>
<evidence type="ECO:0000256" key="6">
    <source>
        <dbReference type="SAM" id="MobiDB-lite"/>
    </source>
</evidence>
<reference evidence="9 10" key="1">
    <citation type="journal article" date="2024" name="BMC Genomics">
        <title>Genome assembly of redclaw crayfish (Cherax quadricarinatus) provides insights into its immune adaptation and hypoxia tolerance.</title>
        <authorList>
            <person name="Liu Z."/>
            <person name="Zheng J."/>
            <person name="Li H."/>
            <person name="Fang K."/>
            <person name="Wang S."/>
            <person name="He J."/>
            <person name="Zhou D."/>
            <person name="Weng S."/>
            <person name="Chi M."/>
            <person name="Gu Z."/>
            <person name="He J."/>
            <person name="Li F."/>
            <person name="Wang M."/>
        </authorList>
    </citation>
    <scope>NUCLEOTIDE SEQUENCE [LARGE SCALE GENOMIC DNA]</scope>
    <source>
        <strain evidence="9">ZL_2023a</strain>
    </source>
</reference>
<accession>A0AAW0WXT2</accession>
<evidence type="ECO:0000313" key="9">
    <source>
        <dbReference type="EMBL" id="KAK8736417.1"/>
    </source>
</evidence>